<feature type="domain" description="GRIP" evidence="4">
    <location>
        <begin position="6"/>
        <end position="55"/>
    </location>
</feature>
<keyword evidence="2" id="KW-0333">Golgi apparatus</keyword>
<name>A0A7J7EER9_DICBM</name>
<dbReference type="Proteomes" id="UP000551758">
    <property type="component" value="Unassembled WGS sequence"/>
</dbReference>
<evidence type="ECO:0000256" key="3">
    <source>
        <dbReference type="ARBA" id="ARBA00023054"/>
    </source>
</evidence>
<evidence type="ECO:0000256" key="1">
    <source>
        <dbReference type="ARBA" id="ARBA00004555"/>
    </source>
</evidence>
<keyword evidence="3" id="KW-0175">Coiled coil</keyword>
<reference evidence="5 6" key="1">
    <citation type="journal article" date="2020" name="Mol. Biol. Evol.">
        <title>Interspecific Gene Flow and the Evolution of Specialization in Black and White Rhinoceros.</title>
        <authorList>
            <person name="Moodley Y."/>
            <person name="Westbury M.V."/>
            <person name="Russo I.M."/>
            <person name="Gopalakrishnan S."/>
            <person name="Rakotoarivelo A."/>
            <person name="Olsen R.A."/>
            <person name="Prost S."/>
            <person name="Tunstall T."/>
            <person name="Ryder O.A."/>
            <person name="Dalen L."/>
            <person name="Bruford M.W."/>
        </authorList>
    </citation>
    <scope>NUCLEOTIDE SEQUENCE [LARGE SCALE GENOMIC DNA]</scope>
    <source>
        <strain evidence="5">SBR-YM</strain>
        <tissue evidence="5">Skin</tissue>
    </source>
</reference>
<proteinExistence type="predicted"/>
<feature type="non-terminal residue" evidence="5">
    <location>
        <position position="130"/>
    </location>
</feature>
<gene>
    <name evidence="5" type="ORF">HPG69_005068</name>
</gene>
<dbReference type="PANTHER" id="PTHR18921">
    <property type="entry name" value="MYOSIN HEAVY CHAIN - RELATED"/>
    <property type="match status" value="1"/>
</dbReference>
<evidence type="ECO:0000313" key="5">
    <source>
        <dbReference type="EMBL" id="KAF5914218.1"/>
    </source>
</evidence>
<evidence type="ECO:0000259" key="4">
    <source>
        <dbReference type="PROSITE" id="PS50913"/>
    </source>
</evidence>
<dbReference type="EMBL" id="JACDTQ010003365">
    <property type="protein sequence ID" value="KAF5914218.1"/>
    <property type="molecule type" value="Genomic_DNA"/>
</dbReference>
<organism evidence="5 6">
    <name type="scientific">Diceros bicornis minor</name>
    <name type="common">South-central black rhinoceros</name>
    <dbReference type="NCBI Taxonomy" id="77932"/>
    <lineage>
        <taxon>Eukaryota</taxon>
        <taxon>Metazoa</taxon>
        <taxon>Chordata</taxon>
        <taxon>Craniata</taxon>
        <taxon>Vertebrata</taxon>
        <taxon>Euteleostomi</taxon>
        <taxon>Mammalia</taxon>
        <taxon>Eutheria</taxon>
        <taxon>Laurasiatheria</taxon>
        <taxon>Perissodactyla</taxon>
        <taxon>Rhinocerotidae</taxon>
        <taxon>Diceros</taxon>
    </lineage>
</organism>
<dbReference type="PROSITE" id="PS50913">
    <property type="entry name" value="GRIP"/>
    <property type="match status" value="1"/>
</dbReference>
<keyword evidence="6" id="KW-1185">Reference proteome</keyword>
<comment type="caution">
    <text evidence="5">The sequence shown here is derived from an EMBL/GenBank/DDBJ whole genome shotgun (WGS) entry which is preliminary data.</text>
</comment>
<dbReference type="InterPro" id="IPR000237">
    <property type="entry name" value="GRIP_dom"/>
</dbReference>
<evidence type="ECO:0000313" key="6">
    <source>
        <dbReference type="Proteomes" id="UP000551758"/>
    </source>
</evidence>
<dbReference type="GO" id="GO:0031267">
    <property type="term" value="F:small GTPase binding"/>
    <property type="evidence" value="ECO:0007669"/>
    <property type="project" value="TreeGrafter"/>
</dbReference>
<dbReference type="AlphaFoldDB" id="A0A7J7EER9"/>
<protein>
    <recommendedName>
        <fullName evidence="4">GRIP domain-containing protein</fullName>
    </recommendedName>
</protein>
<evidence type="ECO:0000256" key="2">
    <source>
        <dbReference type="ARBA" id="ARBA00023034"/>
    </source>
</evidence>
<dbReference type="GO" id="GO:0007030">
    <property type="term" value="P:Golgi organization"/>
    <property type="evidence" value="ECO:0007669"/>
    <property type="project" value="TreeGrafter"/>
</dbReference>
<accession>A0A7J7EER9</accession>
<dbReference type="InterPro" id="IPR019459">
    <property type="entry name" value="GRAB"/>
</dbReference>
<dbReference type="PANTHER" id="PTHR18921:SF2">
    <property type="entry name" value="THYROID RECEPTOR-INTERACTING PROTEIN 11"/>
    <property type="match status" value="1"/>
</dbReference>
<dbReference type="Pfam" id="PF10375">
    <property type="entry name" value="GRAB"/>
    <property type="match status" value="1"/>
</dbReference>
<dbReference type="GO" id="GO:0005794">
    <property type="term" value="C:Golgi apparatus"/>
    <property type="evidence" value="ECO:0007669"/>
    <property type="project" value="UniProtKB-SubCell"/>
</dbReference>
<dbReference type="GO" id="GO:0006888">
    <property type="term" value="P:endoplasmic reticulum to Golgi vesicle-mediated transport"/>
    <property type="evidence" value="ECO:0007669"/>
    <property type="project" value="TreeGrafter"/>
</dbReference>
<comment type="subcellular location">
    <subcellularLocation>
        <location evidence="1">Golgi apparatus</location>
    </subcellularLocation>
</comment>
<sequence>MNLVSNMEGKVDKILVRKLFLDYFQTPKRERQEVLRLMGSTLGMEREEMEQLFYEEQGSVTRWMTGWLGSTSVPSTHLRPNQQSMLNKTVSFSFSTQKLSVHGMKPLDTPRRKNLAQNVPPSLIHTQKIR</sequence>